<proteinExistence type="predicted"/>
<name>A0AAJ0LWC3_9PEZI</name>
<sequence>MPAGPGDSHLTTLFTDVHYYFAPPSSKPQHHRLSRGSYLYLFHNAAESRAKVEIANHAGTSDQDAFSGSFDSLSRLTYSYKQPTLFTLAIDTGSIQGHDQWHVPSYNERNEQKYLYKINSIDLYCWTEKDASTLLGHLKNLLPAEKLDIKDAPSRLQTPAEHRDSMSPVVQQLEKTAIGAQFPPRTESTTSAHSILGPVSASALATPPAQATPTPMAYNPAAPAAPEPIAYREKTPPPPDAGAGTGLASTGQYDAYPQQQYANVPNTFHSSGQPTPQQSFFSGPPSQQVRHPSLIGFSGPPTQGTPPQRTGSGVGSLPPPPPPLGGGPSPQPYNPSFAPPPGQGHPQPTSPPPGQASFNRQSMYGGLPAQTQYANYPSQAPSFGPGALASPGLPSTPGYQPSNQPPTPSAPPAYSSSGLPGPPGQQPYQPGAPGQQQVFGYSNYNYTQTQNAGTAGQSYDVHGQVYRPTEQEALVHGKPAAPRREQSSETRQKLEGKVTQVEAVSTLFYVTLGSGANELQGVGKFMKRLDKLW</sequence>
<dbReference type="Proteomes" id="UP001271007">
    <property type="component" value="Unassembled WGS sequence"/>
</dbReference>
<feature type="compositionally biased region" description="Basic and acidic residues" evidence="1">
    <location>
        <begin position="482"/>
        <end position="494"/>
    </location>
</feature>
<dbReference type="AlphaFoldDB" id="A0AAJ0LWC3"/>
<comment type="caution">
    <text evidence="2">The sequence shown here is derived from an EMBL/GenBank/DDBJ whole genome shotgun (WGS) entry which is preliminary data.</text>
</comment>
<protein>
    <submittedName>
        <fullName evidence="2">Uncharacterized protein</fullName>
    </submittedName>
</protein>
<accession>A0AAJ0LWC3</accession>
<organism evidence="2 3">
    <name type="scientific">Extremus antarcticus</name>
    <dbReference type="NCBI Taxonomy" id="702011"/>
    <lineage>
        <taxon>Eukaryota</taxon>
        <taxon>Fungi</taxon>
        <taxon>Dikarya</taxon>
        <taxon>Ascomycota</taxon>
        <taxon>Pezizomycotina</taxon>
        <taxon>Dothideomycetes</taxon>
        <taxon>Dothideomycetidae</taxon>
        <taxon>Mycosphaerellales</taxon>
        <taxon>Extremaceae</taxon>
        <taxon>Extremus</taxon>
    </lineage>
</organism>
<feature type="region of interest" description="Disordered" evidence="1">
    <location>
        <begin position="204"/>
        <end position="223"/>
    </location>
</feature>
<evidence type="ECO:0000313" key="2">
    <source>
        <dbReference type="EMBL" id="KAK3057757.1"/>
    </source>
</evidence>
<feature type="region of interest" description="Disordered" evidence="1">
    <location>
        <begin position="228"/>
        <end position="251"/>
    </location>
</feature>
<gene>
    <name evidence="2" type="ORF">LTR09_000832</name>
</gene>
<reference evidence="2" key="1">
    <citation type="submission" date="2023-04" db="EMBL/GenBank/DDBJ databases">
        <title>Black Yeasts Isolated from many extreme environments.</title>
        <authorList>
            <person name="Coleine C."/>
            <person name="Stajich J.E."/>
            <person name="Selbmann L."/>
        </authorList>
    </citation>
    <scope>NUCLEOTIDE SEQUENCE</scope>
    <source>
        <strain evidence="2">CCFEE 5312</strain>
    </source>
</reference>
<feature type="compositionally biased region" description="Polar residues" evidence="1">
    <location>
        <begin position="369"/>
        <end position="381"/>
    </location>
</feature>
<feature type="region of interest" description="Disordered" evidence="1">
    <location>
        <begin position="472"/>
        <end position="494"/>
    </location>
</feature>
<feature type="compositionally biased region" description="Pro residues" evidence="1">
    <location>
        <begin position="317"/>
        <end position="354"/>
    </location>
</feature>
<evidence type="ECO:0000256" key="1">
    <source>
        <dbReference type="SAM" id="MobiDB-lite"/>
    </source>
</evidence>
<feature type="compositionally biased region" description="Low complexity" evidence="1">
    <location>
        <begin position="273"/>
        <end position="288"/>
    </location>
</feature>
<feature type="compositionally biased region" description="Low complexity" evidence="1">
    <location>
        <begin position="298"/>
        <end position="311"/>
    </location>
</feature>
<dbReference type="EMBL" id="JAWDJX010000002">
    <property type="protein sequence ID" value="KAK3057757.1"/>
    <property type="molecule type" value="Genomic_DNA"/>
</dbReference>
<feature type="region of interest" description="Disordered" evidence="1">
    <location>
        <begin position="264"/>
        <end position="439"/>
    </location>
</feature>
<feature type="compositionally biased region" description="Low complexity" evidence="1">
    <location>
        <begin position="426"/>
        <end position="437"/>
    </location>
</feature>
<evidence type="ECO:0000313" key="3">
    <source>
        <dbReference type="Proteomes" id="UP001271007"/>
    </source>
</evidence>
<keyword evidence="3" id="KW-1185">Reference proteome</keyword>